<dbReference type="SUPFAM" id="SSF54928">
    <property type="entry name" value="RNA-binding domain, RBD"/>
    <property type="match status" value="1"/>
</dbReference>
<dbReference type="AlphaFoldDB" id="A0A146KFA3"/>
<keyword evidence="1" id="KW-0396">Initiation factor</keyword>
<dbReference type="GO" id="GO:0003676">
    <property type="term" value="F:nucleic acid binding"/>
    <property type="evidence" value="ECO:0007669"/>
    <property type="project" value="InterPro"/>
</dbReference>
<name>A0A146KFA3_9EUKA</name>
<proteinExistence type="predicted"/>
<accession>A0A146KFA3</accession>
<organism evidence="1">
    <name type="scientific">Trepomonas sp. PC1</name>
    <dbReference type="NCBI Taxonomy" id="1076344"/>
    <lineage>
        <taxon>Eukaryota</taxon>
        <taxon>Metamonada</taxon>
        <taxon>Diplomonadida</taxon>
        <taxon>Hexamitidae</taxon>
        <taxon>Hexamitinae</taxon>
        <taxon>Trepomonas</taxon>
    </lineage>
</organism>
<dbReference type="InterPro" id="IPR035979">
    <property type="entry name" value="RBD_domain_sf"/>
</dbReference>
<sequence length="274" mass="32045">KTSIIKKLITQPNEQGYFRTAVYTEEAESTLCTEKAVHYQLIKFPCKVPKHLQDQIQKRIEEQQKKELAEIHVKEDCFNKQVNFMPTSQKLTHYRNTQRECPICGGPHGPNQCPMKTQKQLQVDKPIPIVQQEITYSVQLEPLPSNWDYPQLQKFVQDAFTPVRQHYSDQISKLAEIKDKLQNVKDPKENDLLQRQFQLQQKDIEDLGKIMSSYQPKKIRINSDRKNVMTKYAYIHFSTEEAAQTFAKVRESTTIAADNVIMHSLYKGKHKPKQ</sequence>
<dbReference type="GO" id="GO:0003743">
    <property type="term" value="F:translation initiation factor activity"/>
    <property type="evidence" value="ECO:0007669"/>
    <property type="project" value="UniProtKB-KW"/>
</dbReference>
<gene>
    <name evidence="1" type="ORF">TPC1_12327</name>
</gene>
<dbReference type="EMBL" id="GDID01001738">
    <property type="protein sequence ID" value="JAP94868.1"/>
    <property type="molecule type" value="Transcribed_RNA"/>
</dbReference>
<feature type="non-terminal residue" evidence="1">
    <location>
        <position position="1"/>
    </location>
</feature>
<keyword evidence="1" id="KW-0648">Protein biosynthesis</keyword>
<protein>
    <submittedName>
        <fullName evidence="1">Eukaryotic translation initiation factor 3 subunit G</fullName>
    </submittedName>
</protein>
<evidence type="ECO:0000313" key="1">
    <source>
        <dbReference type="EMBL" id="JAP94868.1"/>
    </source>
</evidence>
<dbReference type="CDD" id="cd00590">
    <property type="entry name" value="RRM_SF"/>
    <property type="match status" value="1"/>
</dbReference>
<reference evidence="1" key="1">
    <citation type="submission" date="2015-07" db="EMBL/GenBank/DDBJ databases">
        <title>Adaptation to a free-living lifestyle via gene acquisitions in the diplomonad Trepomonas sp. PC1.</title>
        <authorList>
            <person name="Xu F."/>
            <person name="Jerlstrom-Hultqvist J."/>
            <person name="Kolisko M."/>
            <person name="Simpson A.G.B."/>
            <person name="Roger A.J."/>
            <person name="Svard S.G."/>
            <person name="Andersson J.O."/>
        </authorList>
    </citation>
    <scope>NUCLEOTIDE SEQUENCE</scope>
    <source>
        <strain evidence="1">PC1</strain>
    </source>
</reference>